<evidence type="ECO:0000313" key="1">
    <source>
        <dbReference type="Ensembl" id="ENSAMXP00005021713.1"/>
    </source>
</evidence>
<proteinExistence type="predicted"/>
<name>A0A8B9JHA2_ASTMX</name>
<dbReference type="OrthoDB" id="8865836at2759"/>
<sequence>HVSNDHSTNYADTNDARMNAASITSAFGYSIWYSSTRRINHRHQANEAQVLSGEVHIFCIECKAFWELVIWEIIMAETCNGEPT</sequence>
<accession>A0A8B9JHA2</accession>
<dbReference type="AlphaFoldDB" id="A0A8B9JHA2"/>
<protein>
    <submittedName>
        <fullName evidence="1">Uncharacterized protein</fullName>
    </submittedName>
</protein>
<organism evidence="1 2">
    <name type="scientific">Astyanax mexicanus</name>
    <name type="common">Blind cave fish</name>
    <name type="synonym">Astyanax fasciatus mexicanus</name>
    <dbReference type="NCBI Taxonomy" id="7994"/>
    <lineage>
        <taxon>Eukaryota</taxon>
        <taxon>Metazoa</taxon>
        <taxon>Chordata</taxon>
        <taxon>Craniata</taxon>
        <taxon>Vertebrata</taxon>
        <taxon>Euteleostomi</taxon>
        <taxon>Actinopterygii</taxon>
        <taxon>Neopterygii</taxon>
        <taxon>Teleostei</taxon>
        <taxon>Ostariophysi</taxon>
        <taxon>Characiformes</taxon>
        <taxon>Characoidei</taxon>
        <taxon>Acestrorhamphidae</taxon>
        <taxon>Acestrorhamphinae</taxon>
        <taxon>Astyanax</taxon>
    </lineage>
</organism>
<dbReference type="Proteomes" id="UP000694621">
    <property type="component" value="Unplaced"/>
</dbReference>
<reference evidence="1" key="1">
    <citation type="submission" date="2025-08" db="UniProtKB">
        <authorList>
            <consortium name="Ensembl"/>
        </authorList>
    </citation>
    <scope>IDENTIFICATION</scope>
</reference>
<evidence type="ECO:0000313" key="2">
    <source>
        <dbReference type="Proteomes" id="UP000694621"/>
    </source>
</evidence>
<dbReference type="Ensembl" id="ENSAMXT00005023994.1">
    <property type="protein sequence ID" value="ENSAMXP00005021713.1"/>
    <property type="gene ID" value="ENSAMXG00005011252.1"/>
</dbReference>